<accession>A0ABN9R5G3</accession>
<evidence type="ECO:0000313" key="4">
    <source>
        <dbReference type="Proteomes" id="UP001189429"/>
    </source>
</evidence>
<evidence type="ECO:0000313" key="3">
    <source>
        <dbReference type="EMBL" id="CAK0814044.1"/>
    </source>
</evidence>
<protein>
    <recommendedName>
        <fullName evidence="2">DUF5672 domain-containing protein</fullName>
    </recommendedName>
</protein>
<feature type="region of interest" description="Disordered" evidence="1">
    <location>
        <begin position="61"/>
        <end position="83"/>
    </location>
</feature>
<dbReference type="Proteomes" id="UP001189429">
    <property type="component" value="Unassembled WGS sequence"/>
</dbReference>
<feature type="compositionally biased region" description="Low complexity" evidence="1">
    <location>
        <begin position="114"/>
        <end position="127"/>
    </location>
</feature>
<dbReference type="Pfam" id="PF18922">
    <property type="entry name" value="DUF5672"/>
    <property type="match status" value="1"/>
</dbReference>
<sequence>EPDPPPSPPPPLRPVPRRRTKKRPPRLPARPAPGDNAPCRTPAAALRSASRCCWPRARPSARAATSAAATRPPCCSTRRPRAAGSTARRASALAPAIGAGALPAGELLRRGGARRAAQAPERAAGAGDRQPRARRLGQGEPAIQVLTLMHGTGNQEYVTRLVEESEHLREDRRSGRLRLIPLGSTDLGGDLALLEGGLASSRWHSQYSSLFYNMSFWESLKCDHVLTMQSDSLLCLNSKVHLSEFFNYDFVGAVSCGGDSNVSNGGLSLRNRQVMMRCVRRGIQDLKMQEDVFFSEACRDVARAPDLTVRDRFAIEQGFRHANVTPFGLHKPWHQEKSNQYRYVDQNLDMCEGARKLVSMQHE</sequence>
<proteinExistence type="predicted"/>
<feature type="non-terminal residue" evidence="3">
    <location>
        <position position="1"/>
    </location>
</feature>
<name>A0ABN9R5G3_9DINO</name>
<dbReference type="InterPro" id="IPR043729">
    <property type="entry name" value="DUF5672"/>
</dbReference>
<feature type="compositionally biased region" description="Basic residues" evidence="1">
    <location>
        <begin position="15"/>
        <end position="25"/>
    </location>
</feature>
<comment type="caution">
    <text evidence="3">The sequence shown here is derived from an EMBL/GenBank/DDBJ whole genome shotgun (WGS) entry which is preliminary data.</text>
</comment>
<organism evidence="3 4">
    <name type="scientific">Prorocentrum cordatum</name>
    <dbReference type="NCBI Taxonomy" id="2364126"/>
    <lineage>
        <taxon>Eukaryota</taxon>
        <taxon>Sar</taxon>
        <taxon>Alveolata</taxon>
        <taxon>Dinophyceae</taxon>
        <taxon>Prorocentrales</taxon>
        <taxon>Prorocentraceae</taxon>
        <taxon>Prorocentrum</taxon>
    </lineage>
</organism>
<feature type="region of interest" description="Disordered" evidence="1">
    <location>
        <begin position="110"/>
        <end position="135"/>
    </location>
</feature>
<feature type="domain" description="DUF5672" evidence="2">
    <location>
        <begin position="204"/>
        <end position="330"/>
    </location>
</feature>
<evidence type="ECO:0000256" key="1">
    <source>
        <dbReference type="SAM" id="MobiDB-lite"/>
    </source>
</evidence>
<evidence type="ECO:0000259" key="2">
    <source>
        <dbReference type="Pfam" id="PF18922"/>
    </source>
</evidence>
<dbReference type="EMBL" id="CAUYUJ010005545">
    <property type="protein sequence ID" value="CAK0814044.1"/>
    <property type="molecule type" value="Genomic_DNA"/>
</dbReference>
<gene>
    <name evidence="3" type="ORF">PCOR1329_LOCUS17747</name>
</gene>
<reference evidence="3" key="1">
    <citation type="submission" date="2023-10" db="EMBL/GenBank/DDBJ databases">
        <authorList>
            <person name="Chen Y."/>
            <person name="Shah S."/>
            <person name="Dougan E. K."/>
            <person name="Thang M."/>
            <person name="Chan C."/>
        </authorList>
    </citation>
    <scope>NUCLEOTIDE SEQUENCE [LARGE SCALE GENOMIC DNA]</scope>
</reference>
<feature type="compositionally biased region" description="Pro residues" evidence="1">
    <location>
        <begin position="1"/>
        <end position="14"/>
    </location>
</feature>
<keyword evidence="4" id="KW-1185">Reference proteome</keyword>
<feature type="region of interest" description="Disordered" evidence="1">
    <location>
        <begin position="1"/>
        <end position="42"/>
    </location>
</feature>